<dbReference type="GO" id="GO:0016887">
    <property type="term" value="F:ATP hydrolysis activity"/>
    <property type="evidence" value="ECO:0007669"/>
    <property type="project" value="InterPro"/>
</dbReference>
<dbReference type="SUPFAM" id="SSF52540">
    <property type="entry name" value="P-loop containing nucleoside triphosphate hydrolases"/>
    <property type="match status" value="1"/>
</dbReference>
<dbReference type="Pfam" id="PF00183">
    <property type="entry name" value="HSP90"/>
    <property type="match status" value="1"/>
</dbReference>
<dbReference type="InterPro" id="IPR020568">
    <property type="entry name" value="Ribosomal_Su5_D2-typ_SF"/>
</dbReference>
<feature type="compositionally biased region" description="Basic and acidic residues" evidence="3">
    <location>
        <begin position="1"/>
        <end position="21"/>
    </location>
</feature>
<dbReference type="InterPro" id="IPR027417">
    <property type="entry name" value="P-loop_NTPase"/>
</dbReference>
<feature type="domain" description="NB-ARC" evidence="4">
    <location>
        <begin position="296"/>
        <end position="393"/>
    </location>
</feature>
<evidence type="ECO:0000256" key="1">
    <source>
        <dbReference type="ARBA" id="ARBA00008239"/>
    </source>
</evidence>
<dbReference type="InterPro" id="IPR001404">
    <property type="entry name" value="Hsp90_fam"/>
</dbReference>
<dbReference type="Gene3D" id="3.40.50.300">
    <property type="entry name" value="P-loop containing nucleotide triphosphate hydrolases"/>
    <property type="match status" value="1"/>
</dbReference>
<evidence type="ECO:0000256" key="3">
    <source>
        <dbReference type="SAM" id="MobiDB-lite"/>
    </source>
</evidence>
<dbReference type="GO" id="GO:0140662">
    <property type="term" value="F:ATP-dependent protein folding chaperone"/>
    <property type="evidence" value="ECO:0007669"/>
    <property type="project" value="InterPro"/>
</dbReference>
<evidence type="ECO:0000313" key="5">
    <source>
        <dbReference type="EMBL" id="WOK97763.1"/>
    </source>
</evidence>
<dbReference type="Pfam" id="PF00931">
    <property type="entry name" value="NB-ARC"/>
    <property type="match status" value="1"/>
</dbReference>
<dbReference type="GO" id="GO:0051082">
    <property type="term" value="F:unfolded protein binding"/>
    <property type="evidence" value="ECO:0007669"/>
    <property type="project" value="InterPro"/>
</dbReference>
<dbReference type="AlphaFoldDB" id="A0AAQ3Q4S9"/>
<accession>A0AAQ3Q4S9</accession>
<feature type="region of interest" description="Disordered" evidence="3">
    <location>
        <begin position="1"/>
        <end position="41"/>
    </location>
</feature>
<dbReference type="Gene3D" id="3.30.230.80">
    <property type="match status" value="1"/>
</dbReference>
<dbReference type="FunFam" id="3.30.230.80:FF:000001">
    <property type="entry name" value="Heat shock protein 90 alpha"/>
    <property type="match status" value="1"/>
</dbReference>
<keyword evidence="2" id="KW-0143">Chaperone</keyword>
<dbReference type="GO" id="GO:0005524">
    <property type="term" value="F:ATP binding"/>
    <property type="evidence" value="ECO:0007669"/>
    <property type="project" value="InterPro"/>
</dbReference>
<protein>
    <submittedName>
        <fullName evidence="5">Heat shock cognate protein 80-like</fullName>
    </submittedName>
</protein>
<gene>
    <name evidence="5" type="ORF">Cni_G06471</name>
</gene>
<reference evidence="5 6" key="1">
    <citation type="submission" date="2023-10" db="EMBL/GenBank/DDBJ databases">
        <title>Chromosome-scale genome assembly provides insights into flower coloration mechanisms of Canna indica.</title>
        <authorList>
            <person name="Li C."/>
        </authorList>
    </citation>
    <scope>NUCLEOTIDE SEQUENCE [LARGE SCALE GENOMIC DNA]</scope>
    <source>
        <tissue evidence="5">Flower</tissue>
    </source>
</reference>
<evidence type="ECO:0000259" key="4">
    <source>
        <dbReference type="Pfam" id="PF00931"/>
    </source>
</evidence>
<dbReference type="EMBL" id="CP136891">
    <property type="protein sequence ID" value="WOK97763.1"/>
    <property type="molecule type" value="Genomic_DNA"/>
</dbReference>
<dbReference type="GO" id="GO:0043531">
    <property type="term" value="F:ADP binding"/>
    <property type="evidence" value="ECO:0007669"/>
    <property type="project" value="InterPro"/>
</dbReference>
<keyword evidence="6" id="KW-1185">Reference proteome</keyword>
<evidence type="ECO:0000313" key="6">
    <source>
        <dbReference type="Proteomes" id="UP001327560"/>
    </source>
</evidence>
<evidence type="ECO:0000256" key="2">
    <source>
        <dbReference type="ARBA" id="ARBA00023186"/>
    </source>
</evidence>
<dbReference type="PANTHER" id="PTHR11528">
    <property type="entry name" value="HEAT SHOCK PROTEIN 90 FAMILY MEMBER"/>
    <property type="match status" value="1"/>
</dbReference>
<dbReference type="Proteomes" id="UP001327560">
    <property type="component" value="Chromosome 2"/>
</dbReference>
<dbReference type="Gene3D" id="3.40.50.11260">
    <property type="match status" value="1"/>
</dbReference>
<name>A0AAQ3Q4S9_9LILI</name>
<sequence>MFGEERPICEEKKDTEEGKVDEADEEKEEKEKKKKKIKEMRKPEEITKEEYSAFYKSLTNDWEEHLAMKHFSIEGQLEFKAILFVPKRAPFDLFDTRKKLNNIKLLLIPEYLSFVKGIVDSEDLPLNISREMLQQNKILKVICKNLVKKCIELFFEIAENKEDYNKFYEAFSKNLKLGIHEDTQNRSKIAELLRFHSTKSGDEMTSLKDYVTRMKDGQNDIYYITGESKKAVENSPFLEKLKKKGYKVPPKFVTAAGTSSQAVNTSVLNGVPEQESGSRLCSTVKITSDVVTEGHIRIWVCVSTNFNVVSLTKKIFDYINNGEKIDNENLDILQRKIQEKLQFERFLLVLDDAWNDKEQGDWEQLCAPLQHGQKGSWILLTTRNRSVVETFTKAMPGTIEPVEMKGLPKHEYGSLLYKHAFGD</sequence>
<proteinExistence type="inferred from homology"/>
<dbReference type="InterPro" id="IPR002182">
    <property type="entry name" value="NB-ARC"/>
</dbReference>
<comment type="similarity">
    <text evidence="1">Belongs to the heat shock protein 90 family.</text>
</comment>
<dbReference type="SUPFAM" id="SSF54211">
    <property type="entry name" value="Ribosomal protein S5 domain 2-like"/>
    <property type="match status" value="1"/>
</dbReference>
<organism evidence="5 6">
    <name type="scientific">Canna indica</name>
    <name type="common">Indian-shot</name>
    <dbReference type="NCBI Taxonomy" id="4628"/>
    <lineage>
        <taxon>Eukaryota</taxon>
        <taxon>Viridiplantae</taxon>
        <taxon>Streptophyta</taxon>
        <taxon>Embryophyta</taxon>
        <taxon>Tracheophyta</taxon>
        <taxon>Spermatophyta</taxon>
        <taxon>Magnoliopsida</taxon>
        <taxon>Liliopsida</taxon>
        <taxon>Zingiberales</taxon>
        <taxon>Cannaceae</taxon>
        <taxon>Canna</taxon>
    </lineage>
</organism>
<keyword evidence="5" id="KW-0346">Stress response</keyword>